<feature type="region of interest" description="Disordered" evidence="14">
    <location>
        <begin position="337"/>
        <end position="362"/>
    </location>
</feature>
<comment type="catalytic activity">
    <reaction evidence="11">
        <text>L-threonyl-[protein] + ATP = O-phospho-L-threonyl-[protein] + ADP + H(+)</text>
        <dbReference type="Rhea" id="RHEA:46608"/>
        <dbReference type="Rhea" id="RHEA-COMP:11060"/>
        <dbReference type="Rhea" id="RHEA-COMP:11605"/>
        <dbReference type="ChEBI" id="CHEBI:15378"/>
        <dbReference type="ChEBI" id="CHEBI:30013"/>
        <dbReference type="ChEBI" id="CHEBI:30616"/>
        <dbReference type="ChEBI" id="CHEBI:61977"/>
        <dbReference type="ChEBI" id="CHEBI:456216"/>
        <dbReference type="EC" id="2.7.11.22"/>
    </reaction>
</comment>
<dbReference type="GO" id="GO:0005524">
    <property type="term" value="F:ATP binding"/>
    <property type="evidence" value="ECO:0007669"/>
    <property type="project" value="UniProtKB-UniRule"/>
</dbReference>
<dbReference type="Gene3D" id="3.30.200.20">
    <property type="entry name" value="Phosphorylase Kinase, domain 1"/>
    <property type="match status" value="1"/>
</dbReference>
<evidence type="ECO:0000256" key="12">
    <source>
        <dbReference type="ARBA" id="ARBA00048367"/>
    </source>
</evidence>
<dbReference type="Proteomes" id="UP000654075">
    <property type="component" value="Unassembled WGS sequence"/>
</dbReference>
<dbReference type="PROSITE" id="PS50011">
    <property type="entry name" value="PROTEIN_KINASE_DOM"/>
    <property type="match status" value="1"/>
</dbReference>
<feature type="transmembrane region" description="Helical" evidence="15">
    <location>
        <begin position="96"/>
        <end position="114"/>
    </location>
</feature>
<keyword evidence="15" id="KW-1133">Transmembrane helix</keyword>
<comment type="catalytic activity">
    <reaction evidence="12">
        <text>L-seryl-[protein] + ATP = O-phospho-L-seryl-[protein] + ADP + H(+)</text>
        <dbReference type="Rhea" id="RHEA:17989"/>
        <dbReference type="Rhea" id="RHEA-COMP:9863"/>
        <dbReference type="Rhea" id="RHEA-COMP:11604"/>
        <dbReference type="ChEBI" id="CHEBI:15378"/>
        <dbReference type="ChEBI" id="CHEBI:29999"/>
        <dbReference type="ChEBI" id="CHEBI:30616"/>
        <dbReference type="ChEBI" id="CHEBI:83421"/>
        <dbReference type="ChEBI" id="CHEBI:456216"/>
        <dbReference type="EC" id="2.7.11.22"/>
    </reaction>
</comment>
<evidence type="ECO:0000256" key="14">
    <source>
        <dbReference type="SAM" id="MobiDB-lite"/>
    </source>
</evidence>
<dbReference type="InterPro" id="IPR000719">
    <property type="entry name" value="Prot_kinase_dom"/>
</dbReference>
<keyword evidence="3" id="KW-0808">Transferase</keyword>
<evidence type="ECO:0000256" key="10">
    <source>
        <dbReference type="ARBA" id="ARBA00042858"/>
    </source>
</evidence>
<evidence type="ECO:0000256" key="1">
    <source>
        <dbReference type="ARBA" id="ARBA00012425"/>
    </source>
</evidence>
<evidence type="ECO:0000313" key="17">
    <source>
        <dbReference type="EMBL" id="CAE8628617.1"/>
    </source>
</evidence>
<keyword evidence="18" id="KW-1185">Reference proteome</keyword>
<organism evidence="17 18">
    <name type="scientific">Polarella glacialis</name>
    <name type="common">Dinoflagellate</name>
    <dbReference type="NCBI Taxonomy" id="89957"/>
    <lineage>
        <taxon>Eukaryota</taxon>
        <taxon>Sar</taxon>
        <taxon>Alveolata</taxon>
        <taxon>Dinophyceae</taxon>
        <taxon>Suessiales</taxon>
        <taxon>Suessiaceae</taxon>
        <taxon>Polarella</taxon>
    </lineage>
</organism>
<gene>
    <name evidence="17" type="ORF">PGLA1383_LOCUS45222</name>
</gene>
<reference evidence="17" key="1">
    <citation type="submission" date="2021-02" db="EMBL/GenBank/DDBJ databases">
        <authorList>
            <person name="Dougan E. K."/>
            <person name="Rhodes N."/>
            <person name="Thang M."/>
            <person name="Chan C."/>
        </authorList>
    </citation>
    <scope>NUCLEOTIDE SEQUENCE</scope>
</reference>
<evidence type="ECO:0000259" key="16">
    <source>
        <dbReference type="PROSITE" id="PS50011"/>
    </source>
</evidence>
<evidence type="ECO:0000313" key="18">
    <source>
        <dbReference type="Proteomes" id="UP000654075"/>
    </source>
</evidence>
<dbReference type="FunFam" id="3.30.200.20:FF:000049">
    <property type="entry name" value="cyclin-dependent kinase-like 1 isoform X1"/>
    <property type="match status" value="1"/>
</dbReference>
<evidence type="ECO:0000256" key="6">
    <source>
        <dbReference type="ARBA" id="ARBA00022840"/>
    </source>
</evidence>
<comment type="subunit">
    <text evidence="7">May form a complex composed of at least the catalytic subunit CRK2 and a cyclin.</text>
</comment>
<keyword evidence="15" id="KW-0812">Transmembrane</keyword>
<dbReference type="PANTHER" id="PTHR24056">
    <property type="entry name" value="CELL DIVISION PROTEIN KINASE"/>
    <property type="match status" value="1"/>
</dbReference>
<feature type="binding site" evidence="13">
    <location>
        <position position="462"/>
    </location>
    <ligand>
        <name>ATP</name>
        <dbReference type="ChEBI" id="CHEBI:30616"/>
    </ligand>
</feature>
<feature type="transmembrane region" description="Helical" evidence="15">
    <location>
        <begin position="223"/>
        <end position="245"/>
    </location>
</feature>
<evidence type="ECO:0000256" key="9">
    <source>
        <dbReference type="ARBA" id="ARBA00041902"/>
    </source>
</evidence>
<dbReference type="EMBL" id="CAJNNV010029442">
    <property type="protein sequence ID" value="CAE8628617.1"/>
    <property type="molecule type" value="Genomic_DNA"/>
</dbReference>
<evidence type="ECO:0000256" key="11">
    <source>
        <dbReference type="ARBA" id="ARBA00047811"/>
    </source>
</evidence>
<protein>
    <recommendedName>
        <fullName evidence="8">Cyclin-dependent kinase 2 homolog</fullName>
        <ecNumber evidence="1">2.7.11.22</ecNumber>
    </recommendedName>
    <alternativeName>
        <fullName evidence="9">Cell division control protein 2 homolog</fullName>
    </alternativeName>
    <alternativeName>
        <fullName evidence="10">cdc2-related kinase 2</fullName>
    </alternativeName>
</protein>
<sequence length="529" mass="56050">MNVSLETLRNGTATGLLNNLFNLGSSNDILQNASLLGSSNDILQNASLTILNQTNSSSSWFSKDEVEHFLGDPDVLHAVALVLGTGAIVLGRRLPMMLAVVASVTLGLWVGLVIQDRQAYNNPLFGAIDLPEGQWVPLVAGFLAASAAAGLSYLTWKLALALLTGFLVALLAISACRLANVSPEKIFQLGASLLSAYRVVGAVVLTLAVLVSYVLVRKCHKVMASFASAQLGTLLLLSGVSHFSARVGNKAPFSLLDDLARIVAEVRGGRCQMWAAGEEEAGSGENATGGGDTGLLGCDCGDQCRTEISAWMLSSATVLAARGLSSYLRRRRAARLKDGEEETAPLAGSSSPAAQIGLDKQSTTDSRAFGQSALVNDKFSGEGGFHWHPEHVFCPPETATPLGGGVLGATDKKKRASGDAPAENRAGVMNKYDVLGVVGEGAYGVVLKCKNKDTNEVVAIKKFKESEEDEVVRKTTLREVKILRIMRHENIVQLKEAGHPRGKPQRSGHRDGSCSHMSVRSSHRVLPSA</sequence>
<feature type="region of interest" description="Disordered" evidence="14">
    <location>
        <begin position="493"/>
        <end position="529"/>
    </location>
</feature>
<feature type="transmembrane region" description="Helical" evidence="15">
    <location>
        <begin position="134"/>
        <end position="151"/>
    </location>
</feature>
<keyword evidence="6 13" id="KW-0067">ATP-binding</keyword>
<dbReference type="InterPro" id="IPR011009">
    <property type="entry name" value="Kinase-like_dom_sf"/>
</dbReference>
<dbReference type="GO" id="GO:0004693">
    <property type="term" value="F:cyclin-dependent protein serine/threonine kinase activity"/>
    <property type="evidence" value="ECO:0007669"/>
    <property type="project" value="UniProtKB-EC"/>
</dbReference>
<name>A0A813GTK2_POLGL</name>
<dbReference type="EC" id="2.7.11.22" evidence="1"/>
<evidence type="ECO:0000256" key="2">
    <source>
        <dbReference type="ARBA" id="ARBA00022527"/>
    </source>
</evidence>
<evidence type="ECO:0000256" key="7">
    <source>
        <dbReference type="ARBA" id="ARBA00038543"/>
    </source>
</evidence>
<dbReference type="PROSITE" id="PS00107">
    <property type="entry name" value="PROTEIN_KINASE_ATP"/>
    <property type="match status" value="1"/>
</dbReference>
<dbReference type="InterPro" id="IPR050108">
    <property type="entry name" value="CDK"/>
</dbReference>
<feature type="domain" description="Protein kinase" evidence="16">
    <location>
        <begin position="432"/>
        <end position="529"/>
    </location>
</feature>
<feature type="transmembrane region" description="Helical" evidence="15">
    <location>
        <begin position="195"/>
        <end position="216"/>
    </location>
</feature>
<evidence type="ECO:0000256" key="4">
    <source>
        <dbReference type="ARBA" id="ARBA00022741"/>
    </source>
</evidence>
<proteinExistence type="predicted"/>
<evidence type="ECO:0000256" key="8">
    <source>
        <dbReference type="ARBA" id="ARBA00039612"/>
    </source>
</evidence>
<keyword evidence="15" id="KW-0472">Membrane</keyword>
<evidence type="ECO:0000256" key="15">
    <source>
        <dbReference type="SAM" id="Phobius"/>
    </source>
</evidence>
<dbReference type="OrthoDB" id="437406at2759"/>
<dbReference type="SUPFAM" id="SSF56112">
    <property type="entry name" value="Protein kinase-like (PK-like)"/>
    <property type="match status" value="1"/>
</dbReference>
<keyword evidence="5" id="KW-0418">Kinase</keyword>
<comment type="caution">
    <text evidence="17">The sequence shown here is derived from an EMBL/GenBank/DDBJ whole genome shotgun (WGS) entry which is preliminary data.</text>
</comment>
<dbReference type="Pfam" id="PF00069">
    <property type="entry name" value="Pkinase"/>
    <property type="match status" value="1"/>
</dbReference>
<dbReference type="GO" id="GO:0005634">
    <property type="term" value="C:nucleus"/>
    <property type="evidence" value="ECO:0007669"/>
    <property type="project" value="TreeGrafter"/>
</dbReference>
<dbReference type="AlphaFoldDB" id="A0A813GTK2"/>
<accession>A0A813GTK2</accession>
<evidence type="ECO:0000256" key="5">
    <source>
        <dbReference type="ARBA" id="ARBA00022777"/>
    </source>
</evidence>
<dbReference type="PANTHER" id="PTHR24056:SF111">
    <property type="entry name" value="CYCLIN-DEPENDENT KINASE-LIKE 5"/>
    <property type="match status" value="1"/>
</dbReference>
<keyword evidence="2" id="KW-0723">Serine/threonine-protein kinase</keyword>
<keyword evidence="4 13" id="KW-0547">Nucleotide-binding</keyword>
<evidence type="ECO:0000256" key="13">
    <source>
        <dbReference type="PROSITE-ProRule" id="PRU10141"/>
    </source>
</evidence>
<evidence type="ECO:0000256" key="3">
    <source>
        <dbReference type="ARBA" id="ARBA00022679"/>
    </source>
</evidence>
<feature type="transmembrane region" description="Helical" evidence="15">
    <location>
        <begin position="158"/>
        <end position="175"/>
    </location>
</feature>
<dbReference type="InterPro" id="IPR017441">
    <property type="entry name" value="Protein_kinase_ATP_BS"/>
</dbReference>